<dbReference type="Proteomes" id="UP000295748">
    <property type="component" value="Chromosome"/>
</dbReference>
<protein>
    <submittedName>
        <fullName evidence="2">CinA family protein</fullName>
    </submittedName>
</protein>
<sequence>MDLVERLAEVAAARGVTIAVAESLSCGALSSAIGRGQGASEWFAGGVVAYQVSSKHTALGVDADIDPCSAACATQMARGVRQLLEADLAVSITGVGGPDPEDGHEPGTVYIGVSDPDGTDAGLHRFDGDPAAVIAQSVDAALHVLLDRAGALAGQR</sequence>
<dbReference type="NCBIfam" id="TIGR00199">
    <property type="entry name" value="PncC_domain"/>
    <property type="match status" value="1"/>
</dbReference>
<evidence type="ECO:0000313" key="3">
    <source>
        <dbReference type="Proteomes" id="UP000295748"/>
    </source>
</evidence>
<name>A0ABX5SSY4_9MICO</name>
<dbReference type="Gene3D" id="3.90.950.20">
    <property type="entry name" value="CinA-like"/>
    <property type="match status" value="1"/>
</dbReference>
<feature type="domain" description="CinA C-terminal" evidence="1">
    <location>
        <begin position="3"/>
        <end position="147"/>
    </location>
</feature>
<proteinExistence type="predicted"/>
<organism evidence="2 3">
    <name type="scientific">Microbacterium wangchenii</name>
    <dbReference type="NCBI Taxonomy" id="2541726"/>
    <lineage>
        <taxon>Bacteria</taxon>
        <taxon>Bacillati</taxon>
        <taxon>Actinomycetota</taxon>
        <taxon>Actinomycetes</taxon>
        <taxon>Micrococcales</taxon>
        <taxon>Microbacteriaceae</taxon>
        <taxon>Microbacterium</taxon>
    </lineage>
</organism>
<accession>A0ABX5SSY4</accession>
<gene>
    <name evidence="2" type="ORF">E4K62_11695</name>
</gene>
<dbReference type="InterPro" id="IPR008136">
    <property type="entry name" value="CinA_C"/>
</dbReference>
<dbReference type="Pfam" id="PF02464">
    <property type="entry name" value="CinA"/>
    <property type="match status" value="1"/>
</dbReference>
<evidence type="ECO:0000313" key="2">
    <source>
        <dbReference type="EMBL" id="QBR89283.1"/>
    </source>
</evidence>
<dbReference type="SUPFAM" id="SSF142433">
    <property type="entry name" value="CinA-like"/>
    <property type="match status" value="1"/>
</dbReference>
<dbReference type="RefSeq" id="WP_135067622.1">
    <property type="nucleotide sequence ID" value="NZ_CP038266.1"/>
</dbReference>
<dbReference type="EMBL" id="CP038266">
    <property type="protein sequence ID" value="QBR89283.1"/>
    <property type="molecule type" value="Genomic_DNA"/>
</dbReference>
<reference evidence="2 3" key="1">
    <citation type="submission" date="2019-03" db="EMBL/GenBank/DDBJ databases">
        <authorList>
            <person name="Dong K."/>
        </authorList>
    </citation>
    <scope>NUCLEOTIDE SEQUENCE [LARGE SCALE GENOMIC DNA]</scope>
    <source>
        <strain evidence="3">dk512</strain>
    </source>
</reference>
<keyword evidence="3" id="KW-1185">Reference proteome</keyword>
<dbReference type="InterPro" id="IPR036653">
    <property type="entry name" value="CinA-like_C"/>
</dbReference>
<evidence type="ECO:0000259" key="1">
    <source>
        <dbReference type="Pfam" id="PF02464"/>
    </source>
</evidence>